<proteinExistence type="predicted"/>
<evidence type="ECO:0000313" key="3">
    <source>
        <dbReference type="EMBL" id="QJA88490.1"/>
    </source>
</evidence>
<feature type="region of interest" description="Disordered" evidence="1">
    <location>
        <begin position="31"/>
        <end position="74"/>
    </location>
</feature>
<protein>
    <submittedName>
        <fullName evidence="3">Uncharacterized protein</fullName>
    </submittedName>
</protein>
<gene>
    <name evidence="2" type="ORF">MM415A01938_0011</name>
    <name evidence="3" type="ORF">MM415B02753_0009</name>
</gene>
<name>A0A6M3L2H4_9ZZZZ</name>
<sequence>MTGPGCRGESTKKHVASQAQRRFFYAVAGGKASKNTSMTEEQAEHHLRMGKKQKGKLPSRVGRGIAKSIRKKKS</sequence>
<feature type="compositionally biased region" description="Basic residues" evidence="1">
    <location>
        <begin position="48"/>
        <end position="57"/>
    </location>
</feature>
<organism evidence="3">
    <name type="scientific">viral metagenome</name>
    <dbReference type="NCBI Taxonomy" id="1070528"/>
    <lineage>
        <taxon>unclassified sequences</taxon>
        <taxon>metagenomes</taxon>
        <taxon>organismal metagenomes</taxon>
    </lineage>
</organism>
<dbReference type="EMBL" id="MT142118">
    <property type="protein sequence ID" value="QJA74746.1"/>
    <property type="molecule type" value="Genomic_DNA"/>
</dbReference>
<reference evidence="3" key="1">
    <citation type="submission" date="2020-03" db="EMBL/GenBank/DDBJ databases">
        <title>The deep terrestrial virosphere.</title>
        <authorList>
            <person name="Holmfeldt K."/>
            <person name="Nilsson E."/>
            <person name="Simone D."/>
            <person name="Lopez-Fernandez M."/>
            <person name="Wu X."/>
            <person name="de Brujin I."/>
            <person name="Lundin D."/>
            <person name="Andersson A."/>
            <person name="Bertilsson S."/>
            <person name="Dopson M."/>
        </authorList>
    </citation>
    <scope>NUCLEOTIDE SEQUENCE</scope>
    <source>
        <strain evidence="2">MM415A01938</strain>
        <strain evidence="3">MM415B02753</strain>
    </source>
</reference>
<accession>A0A6M3L2H4</accession>
<evidence type="ECO:0000256" key="1">
    <source>
        <dbReference type="SAM" id="MobiDB-lite"/>
    </source>
</evidence>
<evidence type="ECO:0000313" key="2">
    <source>
        <dbReference type="EMBL" id="QJA74746.1"/>
    </source>
</evidence>
<dbReference type="AlphaFoldDB" id="A0A6M3L2H4"/>
<dbReference type="EMBL" id="MT142782">
    <property type="protein sequence ID" value="QJA88490.1"/>
    <property type="molecule type" value="Genomic_DNA"/>
</dbReference>